<evidence type="ECO:0000313" key="4">
    <source>
        <dbReference type="Proteomes" id="UP000010319"/>
    </source>
</evidence>
<sequence length="369" mass="40597">MDIGVNYMLRKVKVLMMATAVLATLPAIAQLPTYYPADYQNIIDGAKKEGKVVVYASTDIKAAAPLIKGFEAAYPGIKVEYNDMNSTELYNRYISEQASGSLSGDVVWSSSMDTALKLATDYAQEYLSPEQGELPTWAVWKNRAYGTTYEPVVFIYNKRLIPAADVPTTHAALAKLIASQPDKFKKRVTTYDIEKSGLGFMLSVQDFKADPNYFATLADIAKGGLTVQSSTGTMMERVSSGENLIGFNILGSYAETRAKTDPSLGISYPQDYTLVLSRVTFISKNATNNNVAKLWVNYVLSEAGQNILANQSDIPSIRNDIEGNNDIAGMTKKLGDALKPIAVDESLLEYMEQTKRLDYIKQWRSAAAK</sequence>
<feature type="chain" id="PRO_5045868073" evidence="2">
    <location>
        <begin position="30"/>
        <end position="369"/>
    </location>
</feature>
<dbReference type="InterPro" id="IPR006059">
    <property type="entry name" value="SBP"/>
</dbReference>
<dbReference type="Pfam" id="PF13416">
    <property type="entry name" value="SBP_bac_8"/>
    <property type="match status" value="1"/>
</dbReference>
<dbReference type="EMBL" id="AALC02000014">
    <property type="protein sequence ID" value="EEQ07250.1"/>
    <property type="molecule type" value="Genomic_DNA"/>
</dbReference>
<accession>A0ABM9Y0Q5</accession>
<keyword evidence="4" id="KW-1185">Reference proteome</keyword>
<evidence type="ECO:0000313" key="3">
    <source>
        <dbReference type="EMBL" id="EEQ07250.1"/>
    </source>
</evidence>
<dbReference type="SUPFAM" id="SSF53850">
    <property type="entry name" value="Periplasmic binding protein-like II"/>
    <property type="match status" value="1"/>
</dbReference>
<dbReference type="PANTHER" id="PTHR30006:SF25">
    <property type="entry name" value="PHOSPHOGLYCERATE TRANSPORT REGULATORY PROTEIN PGTC"/>
    <property type="match status" value="1"/>
</dbReference>
<evidence type="ECO:0000256" key="2">
    <source>
        <dbReference type="SAM" id="SignalP"/>
    </source>
</evidence>
<dbReference type="Gene3D" id="3.40.190.10">
    <property type="entry name" value="Periplasmic binding protein-like II"/>
    <property type="match status" value="2"/>
</dbReference>
<reference evidence="3" key="1">
    <citation type="submission" date="2008-12" db="EMBL/GenBank/DDBJ databases">
        <title>Annotation of the Yersinia bercovieri ATCC 43970 genome.</title>
        <authorList>
            <person name="Read T.D."/>
            <person name="Akmal A."/>
            <person name="Bishop-Lilly K."/>
            <person name="Chen P.E."/>
            <person name="Cook C."/>
            <person name="Kiley M.P."/>
            <person name="Lentz S."/>
            <person name="Mateczun A."/>
            <person name="Nagarajan N."/>
            <person name="Nolan N."/>
            <person name="Osborne B.I."/>
            <person name="Pop M."/>
            <person name="Sozhamannan S."/>
            <person name="Stewart A.C."/>
            <person name="Sulakvelidze A."/>
            <person name="Thomason B."/>
            <person name="Willner K."/>
            <person name="Zwick M.E."/>
        </authorList>
    </citation>
    <scope>NUCLEOTIDE SEQUENCE [LARGE SCALE GENOMIC DNA]</scope>
    <source>
        <strain evidence="3">ATCC 43970</strain>
    </source>
</reference>
<gene>
    <name evidence="3" type="ORF">yberc0001_29440</name>
</gene>
<evidence type="ECO:0000256" key="1">
    <source>
        <dbReference type="ARBA" id="ARBA00022729"/>
    </source>
</evidence>
<organism evidence="3 4">
    <name type="scientific">Yersinia bercovieri ATCC 43970</name>
    <dbReference type="NCBI Taxonomy" id="349968"/>
    <lineage>
        <taxon>Bacteria</taxon>
        <taxon>Pseudomonadati</taxon>
        <taxon>Pseudomonadota</taxon>
        <taxon>Gammaproteobacteria</taxon>
        <taxon>Enterobacterales</taxon>
        <taxon>Yersiniaceae</taxon>
        <taxon>Yersinia</taxon>
    </lineage>
</organism>
<keyword evidence="1 2" id="KW-0732">Signal</keyword>
<dbReference type="PANTHER" id="PTHR30006">
    <property type="entry name" value="THIAMINE-BINDING PERIPLASMIC PROTEIN-RELATED"/>
    <property type="match status" value="1"/>
</dbReference>
<dbReference type="Proteomes" id="UP000010319">
    <property type="component" value="Unassembled WGS sequence"/>
</dbReference>
<proteinExistence type="predicted"/>
<feature type="signal peptide" evidence="2">
    <location>
        <begin position="1"/>
        <end position="29"/>
    </location>
</feature>
<name>A0ABM9Y0Q5_YERBE</name>
<comment type="caution">
    <text evidence="3">The sequence shown here is derived from an EMBL/GenBank/DDBJ whole genome shotgun (WGS) entry which is preliminary data.</text>
</comment>
<protein>
    <submittedName>
        <fullName evidence="3">Extracellular solute-binding protein family 1</fullName>
    </submittedName>
</protein>